<proteinExistence type="predicted"/>
<name>A0ABW3MAR6_9PSEU</name>
<dbReference type="EMBL" id="JBHTIS010000495">
    <property type="protein sequence ID" value="MFD1046030.1"/>
    <property type="molecule type" value="Genomic_DNA"/>
</dbReference>
<dbReference type="SUPFAM" id="SSF52058">
    <property type="entry name" value="L domain-like"/>
    <property type="match status" value="1"/>
</dbReference>
<comment type="caution">
    <text evidence="1">The sequence shown here is derived from an EMBL/GenBank/DDBJ whole genome shotgun (WGS) entry which is preliminary data.</text>
</comment>
<protein>
    <recommendedName>
        <fullName evidence="3">Leucine-rich repeat domain-containing protein</fullName>
    </recommendedName>
</protein>
<evidence type="ECO:0008006" key="3">
    <source>
        <dbReference type="Google" id="ProtNLM"/>
    </source>
</evidence>
<accession>A0ABW3MAR6</accession>
<feature type="non-terminal residue" evidence="1">
    <location>
        <position position="1"/>
    </location>
</feature>
<organism evidence="1 2">
    <name type="scientific">Kibdelosporangium lantanae</name>
    <dbReference type="NCBI Taxonomy" id="1497396"/>
    <lineage>
        <taxon>Bacteria</taxon>
        <taxon>Bacillati</taxon>
        <taxon>Actinomycetota</taxon>
        <taxon>Actinomycetes</taxon>
        <taxon>Pseudonocardiales</taxon>
        <taxon>Pseudonocardiaceae</taxon>
        <taxon>Kibdelosporangium</taxon>
    </lineage>
</organism>
<dbReference type="Proteomes" id="UP001597045">
    <property type="component" value="Unassembled WGS sequence"/>
</dbReference>
<sequence length="337" mass="37351">VQTPAALDLIARFGHDRRQRVVTALLRAWPRFDPDAYARSVLADSPLEHGQLTIGDVQLVPGLPHLRHLTSLCCKFSCEDLAFVQHLPGLRELDLSFAPAVRSLAGLAHHPSLSGLDLGPYPSLPDLTPLRHLVGLRWLMLWKCGPLPDPESLTDQLAGLTQLHNISFTDVDSHWLCQELLPQLPAITYLGLRQRHTAIPIVDLIQALGDNPIKGLYLFGGALPDDLQALNHWADTLSQLNLADSPIQDLRQLRHLHQLEFLNLTATPVIDLAPLTSLPRLTSLHLHHMTHTVDLTPLAGRAGLTVYVSSRRQITGATNLGPGVKIKHWKTWKDETE</sequence>
<gene>
    <name evidence="1" type="ORF">ACFQ1S_10875</name>
</gene>
<evidence type="ECO:0000313" key="2">
    <source>
        <dbReference type="Proteomes" id="UP001597045"/>
    </source>
</evidence>
<dbReference type="InterPro" id="IPR032675">
    <property type="entry name" value="LRR_dom_sf"/>
</dbReference>
<reference evidence="2" key="1">
    <citation type="journal article" date="2019" name="Int. J. Syst. Evol. Microbiol.">
        <title>The Global Catalogue of Microorganisms (GCM) 10K type strain sequencing project: providing services to taxonomists for standard genome sequencing and annotation.</title>
        <authorList>
            <consortium name="The Broad Institute Genomics Platform"/>
            <consortium name="The Broad Institute Genome Sequencing Center for Infectious Disease"/>
            <person name="Wu L."/>
            <person name="Ma J."/>
        </authorList>
    </citation>
    <scope>NUCLEOTIDE SEQUENCE [LARGE SCALE GENOMIC DNA]</scope>
    <source>
        <strain evidence="2">JCM 31486</strain>
    </source>
</reference>
<evidence type="ECO:0000313" key="1">
    <source>
        <dbReference type="EMBL" id="MFD1046030.1"/>
    </source>
</evidence>
<dbReference type="Gene3D" id="3.80.10.10">
    <property type="entry name" value="Ribonuclease Inhibitor"/>
    <property type="match status" value="2"/>
</dbReference>
<keyword evidence="2" id="KW-1185">Reference proteome</keyword>